<organism evidence="1">
    <name type="scientific">Arundo donax</name>
    <name type="common">Giant reed</name>
    <name type="synonym">Donax arundinaceus</name>
    <dbReference type="NCBI Taxonomy" id="35708"/>
    <lineage>
        <taxon>Eukaryota</taxon>
        <taxon>Viridiplantae</taxon>
        <taxon>Streptophyta</taxon>
        <taxon>Embryophyta</taxon>
        <taxon>Tracheophyta</taxon>
        <taxon>Spermatophyta</taxon>
        <taxon>Magnoliopsida</taxon>
        <taxon>Liliopsida</taxon>
        <taxon>Poales</taxon>
        <taxon>Poaceae</taxon>
        <taxon>PACMAD clade</taxon>
        <taxon>Arundinoideae</taxon>
        <taxon>Arundineae</taxon>
        <taxon>Arundo</taxon>
    </lineage>
</organism>
<accession>A0A0A9DEC7</accession>
<proteinExistence type="predicted"/>
<dbReference type="AlphaFoldDB" id="A0A0A9DEC7"/>
<sequence length="133" mass="14872">MADANRGGFGFLTMPTFDPDFGWMASQMAFKDSWVSARSVAPRKVTTTKQSRAEVIFGASDQVWRALKSCGCDLSIISCELLPAPSVIASKPMARHARHTSFVDPFFIELVNWLNSVAYLQRGENQMVFYQVK</sequence>
<reference evidence="1" key="1">
    <citation type="submission" date="2014-09" db="EMBL/GenBank/DDBJ databases">
        <authorList>
            <person name="Magalhaes I.L.F."/>
            <person name="Oliveira U."/>
            <person name="Santos F.R."/>
            <person name="Vidigal T.H.D.A."/>
            <person name="Brescovit A.D."/>
            <person name="Santos A.J."/>
        </authorList>
    </citation>
    <scope>NUCLEOTIDE SEQUENCE</scope>
    <source>
        <tissue evidence="1">Shoot tissue taken approximately 20 cm above the soil surface</tissue>
    </source>
</reference>
<name>A0A0A9DEC7_ARUDO</name>
<dbReference type="EMBL" id="GBRH01211744">
    <property type="protein sequence ID" value="JAD86151.1"/>
    <property type="molecule type" value="Transcribed_RNA"/>
</dbReference>
<protein>
    <submittedName>
        <fullName evidence="1">Uncharacterized protein</fullName>
    </submittedName>
</protein>
<reference evidence="1" key="2">
    <citation type="journal article" date="2015" name="Data Brief">
        <title>Shoot transcriptome of the giant reed, Arundo donax.</title>
        <authorList>
            <person name="Barrero R.A."/>
            <person name="Guerrero F.D."/>
            <person name="Moolhuijzen P."/>
            <person name="Goolsby J.A."/>
            <person name="Tidwell J."/>
            <person name="Bellgard S.E."/>
            <person name="Bellgard M.I."/>
        </authorList>
    </citation>
    <scope>NUCLEOTIDE SEQUENCE</scope>
    <source>
        <tissue evidence="1">Shoot tissue taken approximately 20 cm above the soil surface</tissue>
    </source>
</reference>
<evidence type="ECO:0000313" key="1">
    <source>
        <dbReference type="EMBL" id="JAD86151.1"/>
    </source>
</evidence>